<protein>
    <submittedName>
        <fullName evidence="2">Uncharacterized protein</fullName>
    </submittedName>
</protein>
<dbReference type="EMBL" id="RCHU01000534">
    <property type="protein sequence ID" value="TKS02719.1"/>
    <property type="molecule type" value="Genomic_DNA"/>
</dbReference>
<keyword evidence="2" id="KW-0496">Mitochondrion</keyword>
<accession>A0A4U5PZG2</accession>
<reference evidence="2" key="1">
    <citation type="submission" date="2018-10" db="EMBL/GenBank/DDBJ databases">
        <title>Population genomic analysis revealed the cold adaptation of white poplar.</title>
        <authorList>
            <person name="Liu Y.-J."/>
        </authorList>
    </citation>
    <scope>NUCLEOTIDE SEQUENCE [LARGE SCALE GENOMIC DNA]</scope>
    <source>
        <strain evidence="2">PAL-ZL1</strain>
    </source>
</reference>
<evidence type="ECO:0000313" key="2">
    <source>
        <dbReference type="EMBL" id="TKS02719.1"/>
    </source>
</evidence>
<name>A0A4U5PZG2_POPAL</name>
<sequence length="112" mass="12225">MTSSRSSGTEAAVREADGSLSLVHQKPSSTKAATPCANRLLSFEGEARLKASHGIRDRTSKGKARFQSLLGKRAPTGSDTPISWMKVNVFYWNRGMCRSIPLFTLPSRESLP</sequence>
<gene>
    <name evidence="2" type="ORF">D5086_0000161200</name>
</gene>
<proteinExistence type="predicted"/>
<geneLocation type="mitochondrion" evidence="2"/>
<dbReference type="AlphaFoldDB" id="A0A4U5PZG2"/>
<comment type="caution">
    <text evidence="2">The sequence shown here is derived from an EMBL/GenBank/DDBJ whole genome shotgun (WGS) entry which is preliminary data.</text>
</comment>
<evidence type="ECO:0000256" key="1">
    <source>
        <dbReference type="SAM" id="MobiDB-lite"/>
    </source>
</evidence>
<organism evidence="2">
    <name type="scientific">Populus alba</name>
    <name type="common">White poplar</name>
    <dbReference type="NCBI Taxonomy" id="43335"/>
    <lineage>
        <taxon>Eukaryota</taxon>
        <taxon>Viridiplantae</taxon>
        <taxon>Streptophyta</taxon>
        <taxon>Embryophyta</taxon>
        <taxon>Tracheophyta</taxon>
        <taxon>Spermatophyta</taxon>
        <taxon>Magnoliopsida</taxon>
        <taxon>eudicotyledons</taxon>
        <taxon>Gunneridae</taxon>
        <taxon>Pentapetalae</taxon>
        <taxon>rosids</taxon>
        <taxon>fabids</taxon>
        <taxon>Malpighiales</taxon>
        <taxon>Salicaceae</taxon>
        <taxon>Saliceae</taxon>
        <taxon>Populus</taxon>
    </lineage>
</organism>
<feature type="region of interest" description="Disordered" evidence="1">
    <location>
        <begin position="1"/>
        <end position="33"/>
    </location>
</feature>